<dbReference type="EMBL" id="JACCBA010000001">
    <property type="protein sequence ID" value="NYD46559.1"/>
    <property type="molecule type" value="Genomic_DNA"/>
</dbReference>
<dbReference type="Proteomes" id="UP000529783">
    <property type="component" value="Unassembled WGS sequence"/>
</dbReference>
<comment type="caution">
    <text evidence="1">The sequence shown here is derived from an EMBL/GenBank/DDBJ whole genome shotgun (WGS) entry which is preliminary data.</text>
</comment>
<proteinExistence type="predicted"/>
<name>A0A7Y9EF52_9ACTN</name>
<accession>A0A7Y9EF52</accession>
<organism evidence="1 2">
    <name type="scientific">Actinomadura luteofluorescens</name>
    <dbReference type="NCBI Taxonomy" id="46163"/>
    <lineage>
        <taxon>Bacteria</taxon>
        <taxon>Bacillati</taxon>
        <taxon>Actinomycetota</taxon>
        <taxon>Actinomycetes</taxon>
        <taxon>Streptosporangiales</taxon>
        <taxon>Thermomonosporaceae</taxon>
        <taxon>Actinomadura</taxon>
    </lineage>
</organism>
<reference evidence="1 2" key="1">
    <citation type="submission" date="2020-07" db="EMBL/GenBank/DDBJ databases">
        <title>Sequencing the genomes of 1000 actinobacteria strains.</title>
        <authorList>
            <person name="Klenk H.-P."/>
        </authorList>
    </citation>
    <scope>NUCLEOTIDE SEQUENCE [LARGE SCALE GENOMIC DNA]</scope>
    <source>
        <strain evidence="1 2">DSM 40398</strain>
    </source>
</reference>
<protein>
    <submittedName>
        <fullName evidence="1">Uncharacterized protein</fullName>
    </submittedName>
</protein>
<keyword evidence="2" id="KW-1185">Reference proteome</keyword>
<dbReference type="RefSeq" id="WP_179843798.1">
    <property type="nucleotide sequence ID" value="NZ_JACCBA010000001.1"/>
</dbReference>
<evidence type="ECO:0000313" key="1">
    <source>
        <dbReference type="EMBL" id="NYD46559.1"/>
    </source>
</evidence>
<sequence length="49" mass="5167">MDRRTPLTPGTLFPNAQIALAHLARTLAGYGIEVEVIPIPREAAPSVAA</sequence>
<dbReference type="AlphaFoldDB" id="A0A7Y9EF52"/>
<evidence type="ECO:0000313" key="2">
    <source>
        <dbReference type="Proteomes" id="UP000529783"/>
    </source>
</evidence>
<gene>
    <name evidence="1" type="ORF">BJY14_002542</name>
</gene>